<dbReference type="AlphaFoldDB" id="A0A504ZAJ8"/>
<keyword evidence="1" id="KW-0732">Signal</keyword>
<evidence type="ECO:0000313" key="3">
    <source>
        <dbReference type="Proteomes" id="UP000316759"/>
    </source>
</evidence>
<evidence type="ECO:0000256" key="1">
    <source>
        <dbReference type="SAM" id="SignalP"/>
    </source>
</evidence>
<name>A0A504ZAJ8_FASGI</name>
<keyword evidence="3" id="KW-1185">Reference proteome</keyword>
<organism evidence="2 3">
    <name type="scientific">Fasciola gigantica</name>
    <name type="common">Giant liver fluke</name>
    <dbReference type="NCBI Taxonomy" id="46835"/>
    <lineage>
        <taxon>Eukaryota</taxon>
        <taxon>Metazoa</taxon>
        <taxon>Spiralia</taxon>
        <taxon>Lophotrochozoa</taxon>
        <taxon>Platyhelminthes</taxon>
        <taxon>Trematoda</taxon>
        <taxon>Digenea</taxon>
        <taxon>Plagiorchiida</taxon>
        <taxon>Echinostomata</taxon>
        <taxon>Echinostomatoidea</taxon>
        <taxon>Fasciolidae</taxon>
        <taxon>Fasciola</taxon>
    </lineage>
</organism>
<feature type="signal peptide" evidence="1">
    <location>
        <begin position="1"/>
        <end position="18"/>
    </location>
</feature>
<dbReference type="EMBL" id="SUNJ01001324">
    <property type="protein sequence ID" value="TPP66868.1"/>
    <property type="molecule type" value="Genomic_DNA"/>
</dbReference>
<dbReference type="Proteomes" id="UP000316759">
    <property type="component" value="Unassembled WGS sequence"/>
</dbReference>
<feature type="chain" id="PRO_5021189481" evidence="1">
    <location>
        <begin position="19"/>
        <end position="208"/>
    </location>
</feature>
<sequence>MCHCIVLCSQAVLVSCKANTIALADNTRSNRPGAHIPSLMIDSRISEDGEYRGGITPGQRNYICVSTGCVISAHPCVRVSLLTSSPVAIDTRRMGGVACVSISTEFDWQGNFGPIGREKHCACVRCETETVTNQSELDLNHITVDYRYTQIHTSNKRLRLRCMYVILYTSDSQLHSPSSKKITVTERQIDIGVSRWSSACAAATPIHV</sequence>
<accession>A0A504ZAJ8</accession>
<gene>
    <name evidence="2" type="ORF">FGIG_04066</name>
</gene>
<protein>
    <submittedName>
        <fullName evidence="2">Uncharacterized protein</fullName>
    </submittedName>
</protein>
<proteinExistence type="predicted"/>
<comment type="caution">
    <text evidence="2">The sequence shown here is derived from an EMBL/GenBank/DDBJ whole genome shotgun (WGS) entry which is preliminary data.</text>
</comment>
<reference evidence="2 3" key="1">
    <citation type="submission" date="2019-04" db="EMBL/GenBank/DDBJ databases">
        <title>Annotation for the trematode Fasciola gigantica.</title>
        <authorList>
            <person name="Choi Y.-J."/>
        </authorList>
    </citation>
    <scope>NUCLEOTIDE SEQUENCE [LARGE SCALE GENOMIC DNA]</scope>
    <source>
        <strain evidence="2">Uganda_cow_1</strain>
    </source>
</reference>
<evidence type="ECO:0000313" key="2">
    <source>
        <dbReference type="EMBL" id="TPP66868.1"/>
    </source>
</evidence>